<evidence type="ECO:0008006" key="5">
    <source>
        <dbReference type="Google" id="ProtNLM"/>
    </source>
</evidence>
<feature type="signal peptide" evidence="2">
    <location>
        <begin position="1"/>
        <end position="25"/>
    </location>
</feature>
<feature type="compositionally biased region" description="Acidic residues" evidence="1">
    <location>
        <begin position="69"/>
        <end position="85"/>
    </location>
</feature>
<dbReference type="PROSITE" id="PS51257">
    <property type="entry name" value="PROKAR_LIPOPROTEIN"/>
    <property type="match status" value="1"/>
</dbReference>
<dbReference type="KEGG" id="serw:FY030_02635"/>
<feature type="compositionally biased region" description="Low complexity" evidence="1">
    <location>
        <begin position="86"/>
        <end position="95"/>
    </location>
</feature>
<dbReference type="InterPro" id="IPR029046">
    <property type="entry name" value="LolA/LolB/LppX"/>
</dbReference>
<protein>
    <recommendedName>
        <fullName evidence="5">LppX_LprAFG lipoprotein</fullName>
    </recommendedName>
</protein>
<feature type="region of interest" description="Disordered" evidence="1">
    <location>
        <begin position="22"/>
        <end position="95"/>
    </location>
</feature>
<dbReference type="OrthoDB" id="3781094at2"/>
<feature type="compositionally biased region" description="Low complexity" evidence="1">
    <location>
        <begin position="44"/>
        <end position="68"/>
    </location>
</feature>
<dbReference type="AlphaFoldDB" id="A0A5J6V247"/>
<accession>A0A5J6V247</accession>
<feature type="chain" id="PRO_5039254470" description="LppX_LprAFG lipoprotein" evidence="2">
    <location>
        <begin position="26"/>
        <end position="312"/>
    </location>
</feature>
<organism evidence="3 4">
    <name type="scientific">Ornithinimicrobium pratense</name>
    <dbReference type="NCBI Taxonomy" id="2593973"/>
    <lineage>
        <taxon>Bacteria</taxon>
        <taxon>Bacillati</taxon>
        <taxon>Actinomycetota</taxon>
        <taxon>Actinomycetes</taxon>
        <taxon>Micrococcales</taxon>
        <taxon>Ornithinimicrobiaceae</taxon>
        <taxon>Ornithinimicrobium</taxon>
    </lineage>
</organism>
<dbReference type="EMBL" id="CP044427">
    <property type="protein sequence ID" value="QFG67768.1"/>
    <property type="molecule type" value="Genomic_DNA"/>
</dbReference>
<gene>
    <name evidence="3" type="ORF">FY030_02635</name>
</gene>
<evidence type="ECO:0000256" key="1">
    <source>
        <dbReference type="SAM" id="MobiDB-lite"/>
    </source>
</evidence>
<keyword evidence="2" id="KW-0732">Signal</keyword>
<evidence type="ECO:0000313" key="4">
    <source>
        <dbReference type="Proteomes" id="UP000326546"/>
    </source>
</evidence>
<dbReference type="Proteomes" id="UP000326546">
    <property type="component" value="Chromosome"/>
</dbReference>
<dbReference type="Gene3D" id="2.50.20.20">
    <property type="match status" value="1"/>
</dbReference>
<dbReference type="RefSeq" id="WP_158060160.1">
    <property type="nucleotide sequence ID" value="NZ_CP044427.1"/>
</dbReference>
<name>A0A5J6V247_9MICO</name>
<proteinExistence type="predicted"/>
<evidence type="ECO:0000313" key="3">
    <source>
        <dbReference type="EMBL" id="QFG67768.1"/>
    </source>
</evidence>
<sequence length="312" mass="33155">MSTTRMRLGSLVTAGVLTLGLAACGGDDEPDTTTPASTVEEAGTDAQAGTEDEATATAENTGEQTSEAETTESETTEAETTEAETDAGGATEGETVPVDEFLAMLQAPGEDMLSSYTMSMDMEAEGQQLTMDGAVNLSEDDTRMRITMAVPEMGTVEMIYADGDAYMTVPGVTPEGMYLLAPADLLGDTAELDEIDITAQWDAWEQGAQEVVFLGEEDVDGEQMRRYQVTVDAQAALAASGEDAAATSLGLEDEIVYDVWVDGDDLMRKMVFDTGGETAEMRMDNWGQDQDIQVPEPDQVMDMDDLGTESGG</sequence>
<keyword evidence="4" id="KW-1185">Reference proteome</keyword>
<feature type="region of interest" description="Disordered" evidence="1">
    <location>
        <begin position="282"/>
        <end position="312"/>
    </location>
</feature>
<dbReference type="SUPFAM" id="SSF89392">
    <property type="entry name" value="Prokaryotic lipoproteins and lipoprotein localization factors"/>
    <property type="match status" value="1"/>
</dbReference>
<evidence type="ECO:0000256" key="2">
    <source>
        <dbReference type="SAM" id="SignalP"/>
    </source>
</evidence>
<reference evidence="3 4" key="1">
    <citation type="submission" date="2019-09" db="EMBL/GenBank/DDBJ databases">
        <title>Serinicoccus pratensis sp. nov., isolated from meadow soil.</title>
        <authorList>
            <person name="Zhang W."/>
        </authorList>
    </citation>
    <scope>NUCLEOTIDE SEQUENCE [LARGE SCALE GENOMIC DNA]</scope>
    <source>
        <strain evidence="3 4">W204</strain>
    </source>
</reference>
<feature type="compositionally biased region" description="Acidic residues" evidence="1">
    <location>
        <begin position="299"/>
        <end position="312"/>
    </location>
</feature>